<proteinExistence type="predicted"/>
<evidence type="ECO:0000313" key="2">
    <source>
        <dbReference type="EMBL" id="KZV92066.1"/>
    </source>
</evidence>
<keyword evidence="3" id="KW-1185">Reference proteome</keyword>
<accession>A0A165HJK3</accession>
<feature type="region of interest" description="Disordered" evidence="1">
    <location>
        <begin position="73"/>
        <end position="93"/>
    </location>
</feature>
<evidence type="ECO:0000313" key="3">
    <source>
        <dbReference type="Proteomes" id="UP000077266"/>
    </source>
</evidence>
<organism evidence="2 3">
    <name type="scientific">Exidia glandulosa HHB12029</name>
    <dbReference type="NCBI Taxonomy" id="1314781"/>
    <lineage>
        <taxon>Eukaryota</taxon>
        <taxon>Fungi</taxon>
        <taxon>Dikarya</taxon>
        <taxon>Basidiomycota</taxon>
        <taxon>Agaricomycotina</taxon>
        <taxon>Agaricomycetes</taxon>
        <taxon>Auriculariales</taxon>
        <taxon>Exidiaceae</taxon>
        <taxon>Exidia</taxon>
    </lineage>
</organism>
<sequence>MHSRTRLRSSQNFLTVWRIATQSQELGGVARRAPQRTWLTFDEGRDMFSATAWMIEAKCREAGPGQCSKETIVPDTGSAASHSERDNLGDRASCARHERDTAVKRATQLEQVRVISPYPVIKVFQWRTMLRMFGRHGGRQNEKAKGGSLSADQHKVLATTYGPVVDLVLMDAIPHTNRYQVDPALLALRTLNREARNHVVPMLHLRLTLPAGHLARRALADAAAFGGDPWKHIVTLDLGVHAEHLAETLSITCSGLLPNLQHMCIYACVDCSIDVMSDDLGLEFTSCETLDTSLLVNVLVGLPGVHLSLSTGGAEYTLLVTGLQSVHYNSTRRSSRVLTARSVAIPYAERLIYFCLIVVNVSLQMAVAVGELVALETLLWHPCTENGSVHSPQWMSYAHHVKSKPTPTKFIEEGQSSLWLGVQDHVQFNFLLDNVLGKLPRLAALHIGLCPHLTDRWTEEDMAEDMWARMSAHGM</sequence>
<dbReference type="AlphaFoldDB" id="A0A165HJK3"/>
<evidence type="ECO:0000256" key="1">
    <source>
        <dbReference type="SAM" id="MobiDB-lite"/>
    </source>
</evidence>
<dbReference type="Proteomes" id="UP000077266">
    <property type="component" value="Unassembled WGS sequence"/>
</dbReference>
<protein>
    <submittedName>
        <fullName evidence="2">Uncharacterized protein</fullName>
    </submittedName>
</protein>
<dbReference type="EMBL" id="KV426015">
    <property type="protein sequence ID" value="KZV92066.1"/>
    <property type="molecule type" value="Genomic_DNA"/>
</dbReference>
<feature type="compositionally biased region" description="Basic and acidic residues" evidence="1">
    <location>
        <begin position="82"/>
        <end position="93"/>
    </location>
</feature>
<reference evidence="2 3" key="1">
    <citation type="journal article" date="2016" name="Mol. Biol. Evol.">
        <title>Comparative Genomics of Early-Diverging Mushroom-Forming Fungi Provides Insights into the Origins of Lignocellulose Decay Capabilities.</title>
        <authorList>
            <person name="Nagy L.G."/>
            <person name="Riley R."/>
            <person name="Tritt A."/>
            <person name="Adam C."/>
            <person name="Daum C."/>
            <person name="Floudas D."/>
            <person name="Sun H."/>
            <person name="Yadav J.S."/>
            <person name="Pangilinan J."/>
            <person name="Larsson K.H."/>
            <person name="Matsuura K."/>
            <person name="Barry K."/>
            <person name="Labutti K."/>
            <person name="Kuo R."/>
            <person name="Ohm R.A."/>
            <person name="Bhattacharya S.S."/>
            <person name="Shirouzu T."/>
            <person name="Yoshinaga Y."/>
            <person name="Martin F.M."/>
            <person name="Grigoriev I.V."/>
            <person name="Hibbett D.S."/>
        </authorList>
    </citation>
    <scope>NUCLEOTIDE SEQUENCE [LARGE SCALE GENOMIC DNA]</scope>
    <source>
        <strain evidence="2 3">HHB12029</strain>
    </source>
</reference>
<name>A0A165HJK3_EXIGL</name>
<dbReference type="InParanoid" id="A0A165HJK3"/>
<gene>
    <name evidence="2" type="ORF">EXIGLDRAFT_693098</name>
</gene>